<evidence type="ECO:0000313" key="4">
    <source>
        <dbReference type="Proteomes" id="UP000305095"/>
    </source>
</evidence>
<comment type="caution">
    <text evidence="3">The sequence shown here is derived from an EMBL/GenBank/DDBJ whole genome shotgun (WGS) entry which is preliminary data.</text>
</comment>
<reference evidence="3 4" key="1">
    <citation type="submission" date="2019-05" db="EMBL/GenBank/DDBJ databases">
        <title>Draft Genome of Bradyrhizobium elkanii strain SEMIA 938, Used in Commercial Inoculants for Lupinus spp. in Brazil.</title>
        <authorList>
            <person name="Hungria M."/>
            <person name="Delamuta J.R.M."/>
            <person name="Ribeiro R.A."/>
            <person name="Nogueira M.A."/>
        </authorList>
    </citation>
    <scope>NUCLEOTIDE SEQUENCE [LARGE SCALE GENOMIC DNA]</scope>
    <source>
        <strain evidence="3 4">Semia 938</strain>
    </source>
</reference>
<feature type="region of interest" description="Disordered" evidence="1">
    <location>
        <begin position="53"/>
        <end position="72"/>
    </location>
</feature>
<accession>A0A4U6RJ18</accession>
<feature type="compositionally biased region" description="Low complexity" evidence="1">
    <location>
        <begin position="53"/>
        <end position="68"/>
    </location>
</feature>
<evidence type="ECO:0000256" key="1">
    <source>
        <dbReference type="SAM" id="MobiDB-lite"/>
    </source>
</evidence>
<name>A0A4U6RJ18_BRAEL</name>
<organism evidence="3 4">
    <name type="scientific">Bradyrhizobium elkanii</name>
    <dbReference type="NCBI Taxonomy" id="29448"/>
    <lineage>
        <taxon>Bacteria</taxon>
        <taxon>Pseudomonadati</taxon>
        <taxon>Pseudomonadota</taxon>
        <taxon>Alphaproteobacteria</taxon>
        <taxon>Hyphomicrobiales</taxon>
        <taxon>Nitrobacteraceae</taxon>
        <taxon>Bradyrhizobium</taxon>
    </lineage>
</organism>
<dbReference type="Proteomes" id="UP000305095">
    <property type="component" value="Unassembled WGS sequence"/>
</dbReference>
<gene>
    <name evidence="3" type="ORF">FDV58_33430</name>
</gene>
<feature type="transmembrane region" description="Helical" evidence="2">
    <location>
        <begin position="18"/>
        <end position="41"/>
    </location>
</feature>
<keyword evidence="2" id="KW-1133">Transmembrane helix</keyword>
<keyword evidence="2" id="KW-0812">Transmembrane</keyword>
<dbReference type="RefSeq" id="WP_137482911.1">
    <property type="nucleotide sequence ID" value="NZ_SZZP01000027.1"/>
</dbReference>
<evidence type="ECO:0000256" key="2">
    <source>
        <dbReference type="SAM" id="Phobius"/>
    </source>
</evidence>
<protein>
    <submittedName>
        <fullName evidence="3">Uncharacterized protein</fullName>
    </submittedName>
</protein>
<dbReference type="EMBL" id="SZZP01000027">
    <property type="protein sequence ID" value="TKV74121.1"/>
    <property type="molecule type" value="Genomic_DNA"/>
</dbReference>
<evidence type="ECO:0000313" key="3">
    <source>
        <dbReference type="EMBL" id="TKV74121.1"/>
    </source>
</evidence>
<sequence>MAQTGGFDFERSDIATNAIAWIAAGLGTFVLVIPVVMPLIFPQSLRYASPAARPALSSSAPPLEVAPSDELERARRDDVEITGTYGWVDRNRGIVRVPVKRATEMLLRKGLPEWPAP</sequence>
<keyword evidence="2" id="KW-0472">Membrane</keyword>
<proteinExistence type="predicted"/>
<dbReference type="AlphaFoldDB" id="A0A4U6RJ18"/>